<evidence type="ECO:0000313" key="8">
    <source>
        <dbReference type="Proteomes" id="UP000033070"/>
    </source>
</evidence>
<reference evidence="7 8" key="1">
    <citation type="submission" date="2018-06" db="EMBL/GenBank/DDBJ databases">
        <title>OYT1 Genome Sequencing.</title>
        <authorList>
            <person name="Kato S."/>
            <person name="Itoh T."/>
            <person name="Ohkuma M."/>
        </authorList>
    </citation>
    <scope>NUCLEOTIDE SEQUENCE [LARGE SCALE GENOMIC DNA]</scope>
    <source>
        <strain evidence="7 8">OYT1</strain>
    </source>
</reference>
<feature type="active site" evidence="5">
    <location>
        <position position="206"/>
    </location>
</feature>
<organism evidence="7 8">
    <name type="scientific">Ferriphaselus amnicola</name>
    <dbReference type="NCBI Taxonomy" id="1188319"/>
    <lineage>
        <taxon>Bacteria</taxon>
        <taxon>Pseudomonadati</taxon>
        <taxon>Pseudomonadota</taxon>
        <taxon>Betaproteobacteria</taxon>
        <taxon>Nitrosomonadales</taxon>
        <taxon>Gallionellaceae</taxon>
        <taxon>Ferriphaselus</taxon>
    </lineage>
</organism>
<accession>A0A2Z6G829</accession>
<proteinExistence type="inferred from homology"/>
<dbReference type="GO" id="GO:0090499">
    <property type="term" value="F:pimelyl-[acyl-carrier protein] methyl ester esterase activity"/>
    <property type="evidence" value="ECO:0007669"/>
    <property type="project" value="UniProtKB-EC"/>
</dbReference>
<dbReference type="InterPro" id="IPR000073">
    <property type="entry name" value="AB_hydrolase_1"/>
</dbReference>
<feature type="active site" evidence="5">
    <location>
        <position position="234"/>
    </location>
</feature>
<comment type="subcellular location">
    <subcellularLocation>
        <location evidence="5">Cytoplasm</location>
    </subcellularLocation>
</comment>
<keyword evidence="3 5" id="KW-0093">Biotin biosynthesis</keyword>
<dbReference type="NCBIfam" id="TIGR01738">
    <property type="entry name" value="bioH"/>
    <property type="match status" value="1"/>
</dbReference>
<dbReference type="InterPro" id="IPR010076">
    <property type="entry name" value="BioH"/>
</dbReference>
<dbReference type="SUPFAM" id="SSF53474">
    <property type="entry name" value="alpha/beta-Hydrolases"/>
    <property type="match status" value="1"/>
</dbReference>
<evidence type="ECO:0000313" key="7">
    <source>
        <dbReference type="EMBL" id="BBE49617.1"/>
    </source>
</evidence>
<dbReference type="Proteomes" id="UP000033070">
    <property type="component" value="Chromosome"/>
</dbReference>
<dbReference type="GO" id="GO:0005737">
    <property type="term" value="C:cytoplasm"/>
    <property type="evidence" value="ECO:0007669"/>
    <property type="project" value="UniProtKB-SubCell"/>
</dbReference>
<sequence length="256" mass="28327">MSLHVETHGRGEPLLLIHGWGMHGGVWDNLVPRLAERFQVLVVDLPGHGRSPTGGDGSLDNIVSTFTAEFPEALNVCGWSLGGQIALRWAALYPAQIKQMVLVCSTPCFAERDDWLFGMEAATLQKFAAELEQNHTATLRRFLALQLRGSEQERELLAQLRARLFAHGEPDLAALRSGLEILRDADLRPLLPEILQPTLAIAGERDKLTSPVASYYLAQSMPNAQVVEIDGAAHAPFLSHSDIFIEHMTNFLHERI</sequence>
<dbReference type="GO" id="GO:0009102">
    <property type="term" value="P:biotin biosynthetic process"/>
    <property type="evidence" value="ECO:0007669"/>
    <property type="project" value="UniProtKB-UniRule"/>
</dbReference>
<comment type="function">
    <text evidence="5">The physiological role of BioH is to remove the methyl group introduced by BioC when the pimeloyl moiety is complete. It allows to synthesize pimeloyl-ACP via the fatty acid synthetic pathway through the hydrolysis of the ester bonds of pimeloyl-ACP esters.</text>
</comment>
<evidence type="ECO:0000256" key="1">
    <source>
        <dbReference type="ARBA" id="ARBA00022487"/>
    </source>
</evidence>
<comment type="subunit">
    <text evidence="5">Monomer.</text>
</comment>
<evidence type="ECO:0000256" key="4">
    <source>
        <dbReference type="ARBA" id="ARBA00022801"/>
    </source>
</evidence>
<comment type="catalytic activity">
    <reaction evidence="5">
        <text>6-carboxyhexanoyl-[ACP] methyl ester + H2O = 6-carboxyhexanoyl-[ACP] + methanol + H(+)</text>
        <dbReference type="Rhea" id="RHEA:42700"/>
        <dbReference type="Rhea" id="RHEA-COMP:9955"/>
        <dbReference type="Rhea" id="RHEA-COMP:10186"/>
        <dbReference type="ChEBI" id="CHEBI:15377"/>
        <dbReference type="ChEBI" id="CHEBI:15378"/>
        <dbReference type="ChEBI" id="CHEBI:17790"/>
        <dbReference type="ChEBI" id="CHEBI:78846"/>
        <dbReference type="ChEBI" id="CHEBI:82735"/>
        <dbReference type="EC" id="3.1.1.85"/>
    </reaction>
</comment>
<dbReference type="Gene3D" id="3.40.50.1820">
    <property type="entry name" value="alpha/beta hydrolase"/>
    <property type="match status" value="1"/>
</dbReference>
<evidence type="ECO:0000259" key="6">
    <source>
        <dbReference type="Pfam" id="PF00561"/>
    </source>
</evidence>
<protein>
    <recommendedName>
        <fullName evidence="5">Pimeloyl-[acyl-carrier protein] methyl ester esterase</fullName>
        <ecNumber evidence="5">3.1.1.85</ecNumber>
    </recommendedName>
    <alternativeName>
        <fullName evidence="5">Biotin synthesis protein BioH</fullName>
    </alternativeName>
    <alternativeName>
        <fullName evidence="5">Carboxylesterase BioH</fullName>
    </alternativeName>
</protein>
<feature type="binding site" evidence="5">
    <location>
        <position position="234"/>
    </location>
    <ligand>
        <name>substrate</name>
    </ligand>
</feature>
<dbReference type="EC" id="3.1.1.85" evidence="5"/>
<keyword evidence="4 5" id="KW-0378">Hydrolase</keyword>
<dbReference type="InterPro" id="IPR029058">
    <property type="entry name" value="AB_hydrolase_fold"/>
</dbReference>
<feature type="domain" description="AB hydrolase-1" evidence="6">
    <location>
        <begin position="13"/>
        <end position="240"/>
    </location>
</feature>
<dbReference type="PANTHER" id="PTHR43194">
    <property type="entry name" value="HYDROLASE ALPHA/BETA FOLD FAMILY"/>
    <property type="match status" value="1"/>
</dbReference>
<feature type="active site" description="Nucleophile" evidence="5">
    <location>
        <position position="80"/>
    </location>
</feature>
<evidence type="ECO:0000256" key="5">
    <source>
        <dbReference type="HAMAP-Rule" id="MF_01260"/>
    </source>
</evidence>
<comment type="pathway">
    <text evidence="5">Cofactor biosynthesis; biotin biosynthesis.</text>
</comment>
<dbReference type="RefSeq" id="WP_084612039.1">
    <property type="nucleotide sequence ID" value="NZ_AP018738.1"/>
</dbReference>
<feature type="binding site" evidence="5">
    <location>
        <begin position="80"/>
        <end position="81"/>
    </location>
    <ligand>
        <name>substrate</name>
    </ligand>
</feature>
<dbReference type="KEGG" id="fam:OYT1_ch0041"/>
<keyword evidence="8" id="KW-1185">Reference proteome</keyword>
<dbReference type="HAMAP" id="MF_01260">
    <property type="entry name" value="Carboxylester"/>
    <property type="match status" value="1"/>
</dbReference>
<dbReference type="EMBL" id="AP018738">
    <property type="protein sequence ID" value="BBE49617.1"/>
    <property type="molecule type" value="Genomic_DNA"/>
</dbReference>
<dbReference type="Pfam" id="PF00561">
    <property type="entry name" value="Abhydrolase_1"/>
    <property type="match status" value="1"/>
</dbReference>
<dbReference type="OrthoDB" id="9798888at2"/>
<comment type="similarity">
    <text evidence="5">Belongs to the AB hydrolase superfamily. Carboxylesterase BioH family.</text>
</comment>
<evidence type="ECO:0000256" key="2">
    <source>
        <dbReference type="ARBA" id="ARBA00022490"/>
    </source>
</evidence>
<evidence type="ECO:0000256" key="3">
    <source>
        <dbReference type="ARBA" id="ARBA00022756"/>
    </source>
</evidence>
<dbReference type="PANTHER" id="PTHR43194:SF5">
    <property type="entry name" value="PIMELOYL-[ACYL-CARRIER PROTEIN] METHYL ESTER ESTERASE"/>
    <property type="match status" value="1"/>
</dbReference>
<dbReference type="UniPathway" id="UPA00078"/>
<gene>
    <name evidence="5" type="primary">bioH</name>
    <name evidence="7" type="ORF">OYT1_ch0041</name>
</gene>
<dbReference type="STRING" id="1188319.OYT1_02128"/>
<dbReference type="AlphaFoldDB" id="A0A2Z6G829"/>
<dbReference type="InterPro" id="IPR050228">
    <property type="entry name" value="Carboxylesterase_BioH"/>
</dbReference>
<feature type="binding site" evidence="5">
    <location>
        <begin position="142"/>
        <end position="146"/>
    </location>
    <ligand>
        <name>substrate</name>
    </ligand>
</feature>
<keyword evidence="2 5" id="KW-0963">Cytoplasm</keyword>
<keyword evidence="1 5" id="KW-0719">Serine esterase</keyword>
<feature type="binding site" evidence="5">
    <location>
        <position position="20"/>
    </location>
    <ligand>
        <name>substrate</name>
    </ligand>
</feature>
<name>A0A2Z6G829_9PROT</name>